<accession>A0A6A6TY48</accession>
<evidence type="ECO:0000256" key="10">
    <source>
        <dbReference type="ARBA" id="ARBA00023136"/>
    </source>
</evidence>
<dbReference type="Pfam" id="PF13639">
    <property type="entry name" value="zf-RING_2"/>
    <property type="match status" value="1"/>
</dbReference>
<protein>
    <recommendedName>
        <fullName evidence="14">RING-type domain-containing protein</fullName>
    </recommendedName>
</protein>
<feature type="region of interest" description="Disordered" evidence="12">
    <location>
        <begin position="474"/>
        <end position="503"/>
    </location>
</feature>
<feature type="compositionally biased region" description="Polar residues" evidence="12">
    <location>
        <begin position="306"/>
        <end position="319"/>
    </location>
</feature>
<keyword evidence="4 13" id="KW-0812">Transmembrane</keyword>
<dbReference type="InterPro" id="IPR001841">
    <property type="entry name" value="Znf_RING"/>
</dbReference>
<feature type="compositionally biased region" description="Basic and acidic residues" evidence="12">
    <location>
        <begin position="294"/>
        <end position="305"/>
    </location>
</feature>
<keyword evidence="16" id="KW-1185">Reference proteome</keyword>
<feature type="region of interest" description="Disordered" evidence="12">
    <location>
        <begin position="294"/>
        <end position="319"/>
    </location>
</feature>
<name>A0A6A6TY48_9PEZI</name>
<keyword evidence="9 13" id="KW-1133">Transmembrane helix</keyword>
<evidence type="ECO:0000256" key="7">
    <source>
        <dbReference type="ARBA" id="ARBA00022786"/>
    </source>
</evidence>
<dbReference type="CDD" id="cd16454">
    <property type="entry name" value="RING-H2_PA-TM-RING"/>
    <property type="match status" value="1"/>
</dbReference>
<dbReference type="GO" id="GO:0008270">
    <property type="term" value="F:zinc ion binding"/>
    <property type="evidence" value="ECO:0007669"/>
    <property type="project" value="UniProtKB-KW"/>
</dbReference>
<evidence type="ECO:0000256" key="1">
    <source>
        <dbReference type="ARBA" id="ARBA00004167"/>
    </source>
</evidence>
<keyword evidence="7" id="KW-0833">Ubl conjugation pathway</keyword>
<dbReference type="Proteomes" id="UP000799302">
    <property type="component" value="Unassembled WGS sequence"/>
</dbReference>
<organism evidence="15 16">
    <name type="scientific">Microthyrium microscopicum</name>
    <dbReference type="NCBI Taxonomy" id="703497"/>
    <lineage>
        <taxon>Eukaryota</taxon>
        <taxon>Fungi</taxon>
        <taxon>Dikarya</taxon>
        <taxon>Ascomycota</taxon>
        <taxon>Pezizomycotina</taxon>
        <taxon>Dothideomycetes</taxon>
        <taxon>Dothideomycetes incertae sedis</taxon>
        <taxon>Microthyriales</taxon>
        <taxon>Microthyriaceae</taxon>
        <taxon>Microthyrium</taxon>
    </lineage>
</organism>
<dbReference type="PROSITE" id="PS50089">
    <property type="entry name" value="ZF_RING_2"/>
    <property type="match status" value="1"/>
</dbReference>
<dbReference type="EMBL" id="MU004243">
    <property type="protein sequence ID" value="KAF2664077.1"/>
    <property type="molecule type" value="Genomic_DNA"/>
</dbReference>
<evidence type="ECO:0000256" key="11">
    <source>
        <dbReference type="PROSITE-ProRule" id="PRU00175"/>
    </source>
</evidence>
<comment type="pathway">
    <text evidence="2">Protein modification; protein ubiquitination.</text>
</comment>
<dbReference type="GO" id="GO:0016740">
    <property type="term" value="F:transferase activity"/>
    <property type="evidence" value="ECO:0007669"/>
    <property type="project" value="UniProtKB-KW"/>
</dbReference>
<evidence type="ECO:0000313" key="15">
    <source>
        <dbReference type="EMBL" id="KAF2664077.1"/>
    </source>
</evidence>
<evidence type="ECO:0000256" key="5">
    <source>
        <dbReference type="ARBA" id="ARBA00022723"/>
    </source>
</evidence>
<keyword evidence="5" id="KW-0479">Metal-binding</keyword>
<evidence type="ECO:0000259" key="14">
    <source>
        <dbReference type="PROSITE" id="PS50089"/>
    </source>
</evidence>
<dbReference type="SMART" id="SM00184">
    <property type="entry name" value="RING"/>
    <property type="match status" value="1"/>
</dbReference>
<dbReference type="SUPFAM" id="SSF57850">
    <property type="entry name" value="RING/U-box"/>
    <property type="match status" value="1"/>
</dbReference>
<evidence type="ECO:0000256" key="4">
    <source>
        <dbReference type="ARBA" id="ARBA00022692"/>
    </source>
</evidence>
<evidence type="ECO:0000313" key="16">
    <source>
        <dbReference type="Proteomes" id="UP000799302"/>
    </source>
</evidence>
<feature type="transmembrane region" description="Helical" evidence="13">
    <location>
        <begin position="218"/>
        <end position="243"/>
    </location>
</feature>
<gene>
    <name evidence="15" type="ORF">BT63DRAFT_100458</name>
</gene>
<proteinExistence type="predicted"/>
<feature type="compositionally biased region" description="Pro residues" evidence="12">
    <location>
        <begin position="482"/>
        <end position="494"/>
    </location>
</feature>
<keyword evidence="8" id="KW-0862">Zinc</keyword>
<dbReference type="Gene3D" id="3.30.40.10">
    <property type="entry name" value="Zinc/RING finger domain, C3HC4 (zinc finger)"/>
    <property type="match status" value="1"/>
</dbReference>
<keyword evidence="10 13" id="KW-0472">Membrane</keyword>
<dbReference type="GO" id="GO:0016020">
    <property type="term" value="C:membrane"/>
    <property type="evidence" value="ECO:0007669"/>
    <property type="project" value="UniProtKB-SubCell"/>
</dbReference>
<dbReference type="PANTHER" id="PTHR45768">
    <property type="entry name" value="E3 UBIQUITIN-PROTEIN LIGASE RNF13-LIKE"/>
    <property type="match status" value="1"/>
</dbReference>
<dbReference type="OrthoDB" id="21204at2759"/>
<evidence type="ECO:0000256" key="13">
    <source>
        <dbReference type="SAM" id="Phobius"/>
    </source>
</evidence>
<evidence type="ECO:0000256" key="2">
    <source>
        <dbReference type="ARBA" id="ARBA00004906"/>
    </source>
</evidence>
<evidence type="ECO:0000256" key="12">
    <source>
        <dbReference type="SAM" id="MobiDB-lite"/>
    </source>
</evidence>
<dbReference type="AlphaFoldDB" id="A0A6A6TY48"/>
<evidence type="ECO:0000256" key="6">
    <source>
        <dbReference type="ARBA" id="ARBA00022771"/>
    </source>
</evidence>
<dbReference type="InterPro" id="IPR013083">
    <property type="entry name" value="Znf_RING/FYVE/PHD"/>
</dbReference>
<feature type="domain" description="RING-type" evidence="14">
    <location>
        <begin position="329"/>
        <end position="372"/>
    </location>
</feature>
<keyword evidence="6 11" id="KW-0863">Zinc-finger</keyword>
<reference evidence="15" key="1">
    <citation type="journal article" date="2020" name="Stud. Mycol.">
        <title>101 Dothideomycetes genomes: a test case for predicting lifestyles and emergence of pathogens.</title>
        <authorList>
            <person name="Haridas S."/>
            <person name="Albert R."/>
            <person name="Binder M."/>
            <person name="Bloem J."/>
            <person name="Labutti K."/>
            <person name="Salamov A."/>
            <person name="Andreopoulos B."/>
            <person name="Baker S."/>
            <person name="Barry K."/>
            <person name="Bills G."/>
            <person name="Bluhm B."/>
            <person name="Cannon C."/>
            <person name="Castanera R."/>
            <person name="Culley D."/>
            <person name="Daum C."/>
            <person name="Ezra D."/>
            <person name="Gonzalez J."/>
            <person name="Henrissat B."/>
            <person name="Kuo A."/>
            <person name="Liang C."/>
            <person name="Lipzen A."/>
            <person name="Lutzoni F."/>
            <person name="Magnuson J."/>
            <person name="Mondo S."/>
            <person name="Nolan M."/>
            <person name="Ohm R."/>
            <person name="Pangilinan J."/>
            <person name="Park H.-J."/>
            <person name="Ramirez L."/>
            <person name="Alfaro M."/>
            <person name="Sun H."/>
            <person name="Tritt A."/>
            <person name="Yoshinaga Y."/>
            <person name="Zwiers L.-H."/>
            <person name="Turgeon B."/>
            <person name="Goodwin S."/>
            <person name="Spatafora J."/>
            <person name="Crous P."/>
            <person name="Grigoriev I."/>
        </authorList>
    </citation>
    <scope>NUCLEOTIDE SEQUENCE</scope>
    <source>
        <strain evidence="15">CBS 115976</strain>
    </source>
</reference>
<evidence type="ECO:0000256" key="8">
    <source>
        <dbReference type="ARBA" id="ARBA00022833"/>
    </source>
</evidence>
<keyword evidence="3" id="KW-0808">Transferase</keyword>
<evidence type="ECO:0000256" key="3">
    <source>
        <dbReference type="ARBA" id="ARBA00022679"/>
    </source>
</evidence>
<sequence length="547" mass="61317">MSADGLSIVTLVFPDPHSFSISGTSFQELNSSVSFRYDLPSEVITLSTTNADPSNDLTGLLYVPELDAGSSCEDKIYQYVPKNATSNLQLPQGAQFAFLAVAPWISVTCTQQWLYAARDDPLRAFIFFLPNNETSAPKANDPAWSLGDNGKWKKTSKFPVYAIDGASGGSILRNMALYSGNLTSVPFGHNLADDYPPTAYVRLAGALQMESGTTLPSLWAFLLIVLGILIFIIASTSCLMHCIQRRRRQRLRQRVANGEVDLERLGIRRLTVPRFLLEQMPLYKYPVVEKDEEDRASRETIERNESPNNEPKVNTSPPHIKNIFTQPSCAICLDEFVPGESNVRELPCRHIFHSECVDTFLRENSSLCPLCKKSSLPKGYCPPVLTNAMVRRERMLRRMREQMPNQSGGRHQYSNRSWNPASWRIWSREVFSAPRRAQGHPAIPARVPAPVELRVTSEDPEHTAAQDDDEVEYVQVPDPDNPDPIHPDVPPAPSPSNETRTEWARRRALAMVGRSPIAAVSTEALDVVEQRRPRWRKAVGKVWPGLV</sequence>
<comment type="subcellular location">
    <subcellularLocation>
        <location evidence="1">Membrane</location>
        <topology evidence="1">Single-pass membrane protein</topology>
    </subcellularLocation>
</comment>
<evidence type="ECO:0000256" key="9">
    <source>
        <dbReference type="ARBA" id="ARBA00022989"/>
    </source>
</evidence>
<dbReference type="PANTHER" id="PTHR45768:SF18">
    <property type="entry name" value="RING-H2 FINGER PROTEIN ATL47-RELATED"/>
    <property type="match status" value="1"/>
</dbReference>